<dbReference type="EMBL" id="BMAU01021402">
    <property type="protein sequence ID" value="GFY32227.1"/>
    <property type="molecule type" value="Genomic_DNA"/>
</dbReference>
<dbReference type="GO" id="GO:0003676">
    <property type="term" value="F:nucleic acid binding"/>
    <property type="evidence" value="ECO:0007669"/>
    <property type="project" value="InterPro"/>
</dbReference>
<protein>
    <submittedName>
        <fullName evidence="1">Uncharacterized protein</fullName>
    </submittedName>
</protein>
<keyword evidence="2" id="KW-1185">Reference proteome</keyword>
<dbReference type="PANTHER" id="PTHR47326:SF1">
    <property type="entry name" value="HTH PSQ-TYPE DOMAIN-CONTAINING PROTEIN"/>
    <property type="match status" value="1"/>
</dbReference>
<comment type="caution">
    <text evidence="1">The sequence shown here is derived from an EMBL/GenBank/DDBJ whole genome shotgun (WGS) entry which is preliminary data.</text>
</comment>
<organism evidence="1 2">
    <name type="scientific">Trichonephila clavipes</name>
    <name type="common">Golden silk orbweaver</name>
    <name type="synonym">Nephila clavipes</name>
    <dbReference type="NCBI Taxonomy" id="2585209"/>
    <lineage>
        <taxon>Eukaryota</taxon>
        <taxon>Metazoa</taxon>
        <taxon>Ecdysozoa</taxon>
        <taxon>Arthropoda</taxon>
        <taxon>Chelicerata</taxon>
        <taxon>Arachnida</taxon>
        <taxon>Araneae</taxon>
        <taxon>Araneomorphae</taxon>
        <taxon>Entelegynae</taxon>
        <taxon>Araneoidea</taxon>
        <taxon>Nephilidae</taxon>
        <taxon>Trichonephila</taxon>
    </lineage>
</organism>
<accession>A0A8X6WC31</accession>
<dbReference type="InterPro" id="IPR036397">
    <property type="entry name" value="RNaseH_sf"/>
</dbReference>
<dbReference type="Gene3D" id="3.30.420.10">
    <property type="entry name" value="Ribonuclease H-like superfamily/Ribonuclease H"/>
    <property type="match status" value="1"/>
</dbReference>
<gene>
    <name evidence="1" type="primary">NCL1_30891</name>
    <name evidence="1" type="ORF">TNCV_3557351</name>
</gene>
<name>A0A8X6WC31_TRICX</name>
<evidence type="ECO:0000313" key="2">
    <source>
        <dbReference type="Proteomes" id="UP000887159"/>
    </source>
</evidence>
<proteinExistence type="predicted"/>
<reference evidence="1" key="1">
    <citation type="submission" date="2020-08" db="EMBL/GenBank/DDBJ databases">
        <title>Multicomponent nature underlies the extraordinary mechanical properties of spider dragline silk.</title>
        <authorList>
            <person name="Kono N."/>
            <person name="Nakamura H."/>
            <person name="Mori M."/>
            <person name="Yoshida Y."/>
            <person name="Ohtoshi R."/>
            <person name="Malay A.D."/>
            <person name="Moran D.A.P."/>
            <person name="Tomita M."/>
            <person name="Numata K."/>
            <person name="Arakawa K."/>
        </authorList>
    </citation>
    <scope>NUCLEOTIDE SEQUENCE</scope>
</reference>
<dbReference type="Proteomes" id="UP000887159">
    <property type="component" value="Unassembled WGS sequence"/>
</dbReference>
<dbReference type="PANTHER" id="PTHR47326">
    <property type="entry name" value="TRANSPOSABLE ELEMENT TC3 TRANSPOSASE-LIKE PROTEIN"/>
    <property type="match status" value="1"/>
</dbReference>
<sequence length="204" mass="22497">MTVWRVLGTKGLFYLIMRSWCTPLKQPTISHVSILHDGSSNDWQSNQALPHTGYSSMNAVSARGRRNVSGIPTRIDSSSTPSVPANVKDRMWYQHDAEHAHCSSDVRSALDAAYPGRWIGSGGPVNWPVCLPVLSCIDYFLFGHMKGIVYASPVDSDEALVARIAVVAGDIWEVPEVFDNARQSLRRRCQACILAGGCSFEQFL</sequence>
<evidence type="ECO:0000313" key="1">
    <source>
        <dbReference type="EMBL" id="GFY32227.1"/>
    </source>
</evidence>
<dbReference type="AlphaFoldDB" id="A0A8X6WC31"/>